<evidence type="ECO:0000313" key="1">
    <source>
        <dbReference type="EMBL" id="GAI08759.1"/>
    </source>
</evidence>
<protein>
    <submittedName>
        <fullName evidence="1">Uncharacterized protein</fullName>
    </submittedName>
</protein>
<dbReference type="AlphaFoldDB" id="X1MQU9"/>
<accession>X1MQU9</accession>
<sequence length="78" mass="8774">MNETLYKSLMDISDISALNTNQVLNAMGKLVDVSTDLQRTEGLERAKDQLNNLLTRELTSTQQSVAHYFLGNAWSSLR</sequence>
<dbReference type="EMBL" id="BARV01012856">
    <property type="protein sequence ID" value="GAI08759.1"/>
    <property type="molecule type" value="Genomic_DNA"/>
</dbReference>
<proteinExistence type="predicted"/>
<name>X1MQU9_9ZZZZ</name>
<comment type="caution">
    <text evidence="1">The sequence shown here is derived from an EMBL/GenBank/DDBJ whole genome shotgun (WGS) entry which is preliminary data.</text>
</comment>
<gene>
    <name evidence="1" type="ORF">S06H3_23586</name>
</gene>
<reference evidence="1" key="1">
    <citation type="journal article" date="2014" name="Front. Microbiol.">
        <title>High frequency of phylogenetically diverse reductive dehalogenase-homologous genes in deep subseafloor sedimentary metagenomes.</title>
        <authorList>
            <person name="Kawai M."/>
            <person name="Futagami T."/>
            <person name="Toyoda A."/>
            <person name="Takaki Y."/>
            <person name="Nishi S."/>
            <person name="Hori S."/>
            <person name="Arai W."/>
            <person name="Tsubouchi T."/>
            <person name="Morono Y."/>
            <person name="Uchiyama I."/>
            <person name="Ito T."/>
            <person name="Fujiyama A."/>
            <person name="Inagaki F."/>
            <person name="Takami H."/>
        </authorList>
    </citation>
    <scope>NUCLEOTIDE SEQUENCE</scope>
    <source>
        <strain evidence="1">Expedition CK06-06</strain>
    </source>
</reference>
<organism evidence="1">
    <name type="scientific">marine sediment metagenome</name>
    <dbReference type="NCBI Taxonomy" id="412755"/>
    <lineage>
        <taxon>unclassified sequences</taxon>
        <taxon>metagenomes</taxon>
        <taxon>ecological metagenomes</taxon>
    </lineage>
</organism>
<feature type="non-terminal residue" evidence="1">
    <location>
        <position position="78"/>
    </location>
</feature>